<dbReference type="RefSeq" id="XP_005493799.1">
    <property type="nucleotide sequence ID" value="XM_005493742.2"/>
</dbReference>
<feature type="chain" id="PRO_5034309501" description="C-C motif chemokine" evidence="9">
    <location>
        <begin position="26"/>
        <end position="93"/>
    </location>
</feature>
<dbReference type="GO" id="GO:0048245">
    <property type="term" value="P:eosinophil chemotaxis"/>
    <property type="evidence" value="ECO:0007669"/>
    <property type="project" value="TreeGrafter"/>
</dbReference>
<dbReference type="PANTHER" id="PTHR12015">
    <property type="entry name" value="SMALL INDUCIBLE CYTOKINE A"/>
    <property type="match status" value="1"/>
</dbReference>
<evidence type="ECO:0000256" key="1">
    <source>
        <dbReference type="ARBA" id="ARBA00004613"/>
    </source>
</evidence>
<comment type="similarity">
    <text evidence="2 9">Belongs to the intercrine beta (chemokine CC) family.</text>
</comment>
<dbReference type="CDD" id="cd00272">
    <property type="entry name" value="Chemokine_CC"/>
    <property type="match status" value="1"/>
</dbReference>
<name>A0A8D2MB47_ZONAL</name>
<proteinExistence type="inferred from homology"/>
<evidence type="ECO:0000256" key="5">
    <source>
        <dbReference type="ARBA" id="ARBA00022525"/>
    </source>
</evidence>
<evidence type="ECO:0000256" key="9">
    <source>
        <dbReference type="RuleBase" id="RU361150"/>
    </source>
</evidence>
<dbReference type="GO" id="GO:0030335">
    <property type="term" value="P:positive regulation of cell migration"/>
    <property type="evidence" value="ECO:0007669"/>
    <property type="project" value="TreeGrafter"/>
</dbReference>
<dbReference type="GO" id="GO:0061844">
    <property type="term" value="P:antimicrobial humoral immune response mediated by antimicrobial peptide"/>
    <property type="evidence" value="ECO:0007669"/>
    <property type="project" value="TreeGrafter"/>
</dbReference>
<dbReference type="GO" id="GO:0048020">
    <property type="term" value="F:CCR chemokine receptor binding"/>
    <property type="evidence" value="ECO:0007669"/>
    <property type="project" value="TreeGrafter"/>
</dbReference>
<dbReference type="PROSITE" id="PS00472">
    <property type="entry name" value="SMALL_CYTOKINES_CC"/>
    <property type="match status" value="1"/>
</dbReference>
<accession>A0A8D2MB47</accession>
<sequence>MNISTHSRLCLSIILVAHLFSQALPAPLGSDMGLCCFSYISRKLPQSHVQEYFYTSSKCSQPAVVFVTRKKREICANPDSRWVKEYVNSLELQ</sequence>
<dbReference type="GO" id="GO:0008009">
    <property type="term" value="F:chemokine activity"/>
    <property type="evidence" value="ECO:0007669"/>
    <property type="project" value="InterPro"/>
</dbReference>
<keyword evidence="5 9" id="KW-0964">Secreted</keyword>
<evidence type="ECO:0000256" key="7">
    <source>
        <dbReference type="ARBA" id="ARBA00023157"/>
    </source>
</evidence>
<gene>
    <name evidence="11" type="primary">LOC102063911</name>
</gene>
<dbReference type="InterPro" id="IPR039809">
    <property type="entry name" value="Chemokine_b/g/d"/>
</dbReference>
<comment type="subcellular location">
    <subcellularLocation>
        <location evidence="1 9">Secreted</location>
    </subcellularLocation>
</comment>
<dbReference type="AlphaFoldDB" id="A0A8D2MB47"/>
<dbReference type="InterPro" id="IPR000827">
    <property type="entry name" value="Chemokine_CC_CS"/>
</dbReference>
<protein>
    <recommendedName>
        <fullName evidence="9">C-C motif chemokine</fullName>
    </recommendedName>
</protein>
<keyword evidence="12" id="KW-1185">Reference proteome</keyword>
<evidence type="ECO:0000256" key="3">
    <source>
        <dbReference type="ARBA" id="ARBA00022500"/>
    </source>
</evidence>
<reference evidence="11" key="1">
    <citation type="submission" date="2025-08" db="UniProtKB">
        <authorList>
            <consortium name="Ensembl"/>
        </authorList>
    </citation>
    <scope>IDENTIFICATION</scope>
</reference>
<keyword evidence="6 9" id="KW-0732">Signal</keyword>
<reference evidence="11" key="2">
    <citation type="submission" date="2025-09" db="UniProtKB">
        <authorList>
            <consortium name="Ensembl"/>
        </authorList>
    </citation>
    <scope>IDENTIFICATION</scope>
</reference>
<dbReference type="Pfam" id="PF00048">
    <property type="entry name" value="IL8"/>
    <property type="match status" value="1"/>
</dbReference>
<dbReference type="InterPro" id="IPR036048">
    <property type="entry name" value="Interleukin_8-like_sf"/>
</dbReference>
<keyword evidence="3 9" id="KW-0145">Chemotaxis</keyword>
<dbReference type="GO" id="GO:0070098">
    <property type="term" value="P:chemokine-mediated signaling pathway"/>
    <property type="evidence" value="ECO:0007669"/>
    <property type="project" value="TreeGrafter"/>
</dbReference>
<dbReference type="GeneID" id="102063911"/>
<dbReference type="PANTHER" id="PTHR12015:SF170">
    <property type="entry name" value="C-C MOTIF CHEMOKINE 5"/>
    <property type="match status" value="1"/>
</dbReference>
<feature type="signal peptide" evidence="9">
    <location>
        <begin position="1"/>
        <end position="25"/>
    </location>
</feature>
<dbReference type="InterPro" id="IPR001811">
    <property type="entry name" value="Chemokine_IL8-like_dom"/>
</dbReference>
<dbReference type="GO" id="GO:0005615">
    <property type="term" value="C:extracellular space"/>
    <property type="evidence" value="ECO:0007669"/>
    <property type="project" value="UniProtKB-KW"/>
</dbReference>
<dbReference type="SUPFAM" id="SSF54117">
    <property type="entry name" value="Interleukin 8-like chemokines"/>
    <property type="match status" value="1"/>
</dbReference>
<dbReference type="FunFam" id="2.40.50.40:FF:000002">
    <property type="entry name" value="C-C motif chemokine"/>
    <property type="match status" value="1"/>
</dbReference>
<evidence type="ECO:0000259" key="10">
    <source>
        <dbReference type="SMART" id="SM00199"/>
    </source>
</evidence>
<keyword evidence="8" id="KW-0395">Inflammatory response</keyword>
<dbReference type="GO" id="GO:0006954">
    <property type="term" value="P:inflammatory response"/>
    <property type="evidence" value="ECO:0007669"/>
    <property type="project" value="UniProtKB-KW"/>
</dbReference>
<keyword evidence="4 9" id="KW-0202">Cytokine</keyword>
<evidence type="ECO:0000256" key="4">
    <source>
        <dbReference type="ARBA" id="ARBA00022514"/>
    </source>
</evidence>
<organism evidence="11 12">
    <name type="scientific">Zonotrichia albicollis</name>
    <name type="common">White-throated sparrow</name>
    <name type="synonym">Fringilla albicollis</name>
    <dbReference type="NCBI Taxonomy" id="44394"/>
    <lineage>
        <taxon>Eukaryota</taxon>
        <taxon>Metazoa</taxon>
        <taxon>Chordata</taxon>
        <taxon>Craniata</taxon>
        <taxon>Vertebrata</taxon>
        <taxon>Euteleostomi</taxon>
        <taxon>Archelosauria</taxon>
        <taxon>Archosauria</taxon>
        <taxon>Dinosauria</taxon>
        <taxon>Saurischia</taxon>
        <taxon>Theropoda</taxon>
        <taxon>Coelurosauria</taxon>
        <taxon>Aves</taxon>
        <taxon>Neognathae</taxon>
        <taxon>Neoaves</taxon>
        <taxon>Telluraves</taxon>
        <taxon>Australaves</taxon>
        <taxon>Passeriformes</taxon>
        <taxon>Passerellidae</taxon>
        <taxon>Zonotrichia</taxon>
    </lineage>
</organism>
<evidence type="ECO:0000256" key="2">
    <source>
        <dbReference type="ARBA" id="ARBA00010868"/>
    </source>
</evidence>
<keyword evidence="7" id="KW-1015">Disulfide bond</keyword>
<feature type="domain" description="Chemokine interleukin-8-like" evidence="10">
    <location>
        <begin position="32"/>
        <end position="90"/>
    </location>
</feature>
<dbReference type="SMART" id="SM00199">
    <property type="entry name" value="SCY"/>
    <property type="match status" value="1"/>
</dbReference>
<dbReference type="Proteomes" id="UP000694413">
    <property type="component" value="Unassembled WGS sequence"/>
</dbReference>
<dbReference type="KEGG" id="zab:102063911"/>
<dbReference type="Gene3D" id="2.40.50.40">
    <property type="match status" value="1"/>
</dbReference>
<evidence type="ECO:0000256" key="6">
    <source>
        <dbReference type="ARBA" id="ARBA00022729"/>
    </source>
</evidence>
<evidence type="ECO:0000313" key="12">
    <source>
        <dbReference type="Proteomes" id="UP000694413"/>
    </source>
</evidence>
<dbReference type="Ensembl" id="ENSZALT00000006450.1">
    <property type="protein sequence ID" value="ENSZALP00000004252.1"/>
    <property type="gene ID" value="ENSZALG00000004024.1"/>
</dbReference>
<evidence type="ECO:0000313" key="11">
    <source>
        <dbReference type="Ensembl" id="ENSZALP00000004252.1"/>
    </source>
</evidence>
<dbReference type="OrthoDB" id="8900217at2759"/>
<evidence type="ECO:0000256" key="8">
    <source>
        <dbReference type="ARBA" id="ARBA00023198"/>
    </source>
</evidence>